<comment type="caution">
    <text evidence="5">The sequence shown here is derived from an EMBL/GenBank/DDBJ whole genome shotgun (WGS) entry which is preliminary data.</text>
</comment>
<dbReference type="GO" id="GO:0016491">
    <property type="term" value="F:oxidoreductase activity"/>
    <property type="evidence" value="ECO:0007669"/>
    <property type="project" value="UniProtKB-KW"/>
</dbReference>
<evidence type="ECO:0000256" key="2">
    <source>
        <dbReference type="ARBA" id="ARBA00023002"/>
    </source>
</evidence>
<feature type="region of interest" description="Disordered" evidence="4">
    <location>
        <begin position="1"/>
        <end position="22"/>
    </location>
</feature>
<dbReference type="Proteomes" id="UP001174694">
    <property type="component" value="Unassembled WGS sequence"/>
</dbReference>
<gene>
    <name evidence="5" type="ORF">NKR23_g5471</name>
</gene>
<sequence length="336" mass="35967">MVLLQPYADNHQNPTGPGDSRPTAIQIVEDQHLVDKWRDRVALVTGCSPGSIGTEIARALHATGADVYITVRDTNKGLEAAESILADGRPGKVEVIQLDLASLDSVRNAAQRILQKSQHLHLLINNAGILGCPLQVTQEGVETHFAVNYLGHFLLFQLLKPALLASARDSEVRVVNVASVAHRLGSYDLDDLGFKTRNYDAPSAYAGSKLATVHFANEVERRYGSRGVHAFSVDPGIAATHLTRQLAPEIVSMMAKSGVDHLRKTAEQGAATPTWAAVACELVGKGGEYLEHCGETELCTVGGFSAPGYGENAFNAAAEEKLWARSLGLVGLQDDS</sequence>
<dbReference type="AlphaFoldDB" id="A0AA38S266"/>
<dbReference type="PRINTS" id="PR00080">
    <property type="entry name" value="SDRFAMILY"/>
</dbReference>
<comment type="similarity">
    <text evidence="1 3">Belongs to the short-chain dehydrogenases/reductases (SDR) family.</text>
</comment>
<dbReference type="SUPFAM" id="SSF51735">
    <property type="entry name" value="NAD(P)-binding Rossmann-fold domains"/>
    <property type="match status" value="1"/>
</dbReference>
<keyword evidence="2" id="KW-0560">Oxidoreductase</keyword>
<evidence type="ECO:0000313" key="5">
    <source>
        <dbReference type="EMBL" id="KAJ9145306.1"/>
    </source>
</evidence>
<protein>
    <submittedName>
        <fullName evidence="5">Short-chain dehydrogenase</fullName>
    </submittedName>
</protein>
<evidence type="ECO:0000256" key="3">
    <source>
        <dbReference type="RuleBase" id="RU000363"/>
    </source>
</evidence>
<dbReference type="InterPro" id="IPR036291">
    <property type="entry name" value="NAD(P)-bd_dom_sf"/>
</dbReference>
<dbReference type="EMBL" id="JANBVO010000014">
    <property type="protein sequence ID" value="KAJ9145306.1"/>
    <property type="molecule type" value="Genomic_DNA"/>
</dbReference>
<evidence type="ECO:0000256" key="4">
    <source>
        <dbReference type="SAM" id="MobiDB-lite"/>
    </source>
</evidence>
<proteinExistence type="inferred from homology"/>
<dbReference type="PRINTS" id="PR00081">
    <property type="entry name" value="GDHRDH"/>
</dbReference>
<dbReference type="InterPro" id="IPR002347">
    <property type="entry name" value="SDR_fam"/>
</dbReference>
<evidence type="ECO:0000313" key="6">
    <source>
        <dbReference type="Proteomes" id="UP001174694"/>
    </source>
</evidence>
<reference evidence="5" key="1">
    <citation type="submission" date="2022-07" db="EMBL/GenBank/DDBJ databases">
        <title>Fungi with potential for degradation of polypropylene.</title>
        <authorList>
            <person name="Gostincar C."/>
        </authorList>
    </citation>
    <scope>NUCLEOTIDE SEQUENCE</scope>
    <source>
        <strain evidence="5">EXF-13308</strain>
    </source>
</reference>
<dbReference type="PANTHER" id="PTHR24320">
    <property type="entry name" value="RETINOL DEHYDROGENASE"/>
    <property type="match status" value="1"/>
</dbReference>
<dbReference type="Pfam" id="PF00106">
    <property type="entry name" value="adh_short"/>
    <property type="match status" value="1"/>
</dbReference>
<keyword evidence="6" id="KW-1185">Reference proteome</keyword>
<dbReference type="Gene3D" id="3.40.50.720">
    <property type="entry name" value="NAD(P)-binding Rossmann-like Domain"/>
    <property type="match status" value="1"/>
</dbReference>
<organism evidence="5 6">
    <name type="scientific">Pleurostoma richardsiae</name>
    <dbReference type="NCBI Taxonomy" id="41990"/>
    <lineage>
        <taxon>Eukaryota</taxon>
        <taxon>Fungi</taxon>
        <taxon>Dikarya</taxon>
        <taxon>Ascomycota</taxon>
        <taxon>Pezizomycotina</taxon>
        <taxon>Sordariomycetes</taxon>
        <taxon>Sordariomycetidae</taxon>
        <taxon>Calosphaeriales</taxon>
        <taxon>Pleurostomataceae</taxon>
        <taxon>Pleurostoma</taxon>
    </lineage>
</organism>
<dbReference type="PANTHER" id="PTHR24320:SF272">
    <property type="entry name" value="NAD(P)-BINDING ROSSMANN-FOLD SUPERFAMILY PROTEIN"/>
    <property type="match status" value="1"/>
</dbReference>
<accession>A0AA38S266</accession>
<evidence type="ECO:0000256" key="1">
    <source>
        <dbReference type="ARBA" id="ARBA00006484"/>
    </source>
</evidence>
<name>A0AA38S266_9PEZI</name>